<proteinExistence type="predicted"/>
<evidence type="ECO:0000313" key="1">
    <source>
        <dbReference type="EMBL" id="KAF4587864.1"/>
    </source>
</evidence>
<name>A0A8H4Q6Y3_9HYPO</name>
<comment type="caution">
    <text evidence="1">The sequence shown here is derived from an EMBL/GenBank/DDBJ whole genome shotgun (WGS) entry which is preliminary data.</text>
</comment>
<dbReference type="OrthoDB" id="4156665at2759"/>
<dbReference type="AlphaFoldDB" id="A0A8H4Q6Y3"/>
<accession>A0A8H4Q6Y3</accession>
<dbReference type="Proteomes" id="UP000562929">
    <property type="component" value="Unassembled WGS sequence"/>
</dbReference>
<dbReference type="EMBL" id="JAACLJ010000004">
    <property type="protein sequence ID" value="KAF4587864.1"/>
    <property type="molecule type" value="Genomic_DNA"/>
</dbReference>
<reference evidence="1 2" key="1">
    <citation type="journal article" date="2020" name="G3 (Bethesda)">
        <title>Genetic Underpinnings of Host Manipulation by Ophiocordyceps as Revealed by Comparative Transcriptomics.</title>
        <authorList>
            <person name="Will I."/>
            <person name="Das B."/>
            <person name="Trinh T."/>
            <person name="Brachmann A."/>
            <person name="Ohm R.A."/>
            <person name="de Bekker C."/>
        </authorList>
    </citation>
    <scope>NUCLEOTIDE SEQUENCE [LARGE SCALE GENOMIC DNA]</scope>
    <source>
        <strain evidence="1 2">EC05</strain>
    </source>
</reference>
<keyword evidence="2" id="KW-1185">Reference proteome</keyword>
<protein>
    <submittedName>
        <fullName evidence="1">Beta-xylosidase</fullName>
    </submittedName>
</protein>
<organism evidence="1 2">
    <name type="scientific">Ophiocordyceps camponoti-floridani</name>
    <dbReference type="NCBI Taxonomy" id="2030778"/>
    <lineage>
        <taxon>Eukaryota</taxon>
        <taxon>Fungi</taxon>
        <taxon>Dikarya</taxon>
        <taxon>Ascomycota</taxon>
        <taxon>Pezizomycotina</taxon>
        <taxon>Sordariomycetes</taxon>
        <taxon>Hypocreomycetidae</taxon>
        <taxon>Hypocreales</taxon>
        <taxon>Ophiocordycipitaceae</taxon>
        <taxon>Ophiocordyceps</taxon>
    </lineage>
</organism>
<sequence>MRIRISSSRNNYHHSNLKLNSKYHSTLSNHIINHNSNNYSNNHINNHINIPINNINRSNNHSINHSNNHSSSNNIHITTRTPLPPKPPLAHKLHQMALLLSPLVQLTTGAIHPHFPRTVLHFWLLTDAQLESLASFYHQRTPSPWSAQYPCPVAWRSDLPLEEKRRRMGKFIGLRGCDASPDVAAVARALRSEDDIADEARLAAADDEMWRRKLNPW</sequence>
<evidence type="ECO:0000313" key="2">
    <source>
        <dbReference type="Proteomes" id="UP000562929"/>
    </source>
</evidence>
<gene>
    <name evidence="1" type="ORF">GQ602_004557</name>
</gene>